<evidence type="ECO:0000256" key="4">
    <source>
        <dbReference type="ARBA" id="ARBA00008426"/>
    </source>
</evidence>
<feature type="active site" description="Schiff-base intermediate with substrate" evidence="10">
    <location>
        <position position="162"/>
    </location>
</feature>
<dbReference type="EC" id="2.2.1.2" evidence="5 10"/>
<feature type="region of interest" description="Disordered" evidence="11">
    <location>
        <begin position="1"/>
        <end position="24"/>
    </location>
</feature>
<evidence type="ECO:0000256" key="8">
    <source>
        <dbReference type="ARBA" id="ARBA00023126"/>
    </source>
</evidence>
<evidence type="ECO:0000256" key="3">
    <source>
        <dbReference type="ARBA" id="ARBA00004857"/>
    </source>
</evidence>
<dbReference type="UniPathway" id="UPA00115">
    <property type="reaction ID" value="UER00414"/>
</dbReference>
<comment type="caution">
    <text evidence="12">The sequence shown here is derived from an EMBL/GenBank/DDBJ whole genome shotgun (WGS) entry which is preliminary data.</text>
</comment>
<dbReference type="EMBL" id="QYBC01000017">
    <property type="protein sequence ID" value="RYB02875.1"/>
    <property type="molecule type" value="Genomic_DNA"/>
</dbReference>
<dbReference type="Gene3D" id="3.20.20.70">
    <property type="entry name" value="Aldolase class I"/>
    <property type="match status" value="1"/>
</dbReference>
<dbReference type="AlphaFoldDB" id="A0A4Q2RAI2"/>
<dbReference type="NCBIfam" id="NF002881">
    <property type="entry name" value="PRK03343.1"/>
    <property type="match status" value="1"/>
</dbReference>
<accession>A0A4Q2RAI2</accession>
<dbReference type="GO" id="GO:0005737">
    <property type="term" value="C:cytoplasm"/>
    <property type="evidence" value="ECO:0007669"/>
    <property type="project" value="UniProtKB-SubCell"/>
</dbReference>
<reference evidence="12 13" key="2">
    <citation type="submission" date="2019-02" db="EMBL/GenBank/DDBJ databases">
        <title>'Lichenibacterium ramalinii' gen. nov. sp. nov., 'Lichenibacterium minor' gen. nov. sp. nov.</title>
        <authorList>
            <person name="Pankratov T."/>
        </authorList>
    </citation>
    <scope>NUCLEOTIDE SEQUENCE [LARGE SCALE GENOMIC DNA]</scope>
    <source>
        <strain evidence="12 13">RmlP001</strain>
    </source>
</reference>
<keyword evidence="8 10" id="KW-0570">Pentose shunt</keyword>
<feature type="compositionally biased region" description="Low complexity" evidence="11">
    <location>
        <begin position="1"/>
        <end position="11"/>
    </location>
</feature>
<dbReference type="Proteomes" id="UP000289411">
    <property type="component" value="Unassembled WGS sequence"/>
</dbReference>
<dbReference type="InterPro" id="IPR001585">
    <property type="entry name" value="TAL/FSA"/>
</dbReference>
<keyword evidence="6 10" id="KW-0963">Cytoplasm</keyword>
<evidence type="ECO:0000256" key="2">
    <source>
        <dbReference type="ARBA" id="ARBA00004496"/>
    </source>
</evidence>
<comment type="pathway">
    <text evidence="3 10">Carbohydrate degradation; pentose phosphate pathway; D-glyceraldehyde 3-phosphate and beta-D-fructose 6-phosphate from D-ribose 5-phosphate and D-xylulose 5-phosphate (non-oxidative stage): step 2/3.</text>
</comment>
<reference evidence="12 13" key="1">
    <citation type="submission" date="2018-09" db="EMBL/GenBank/DDBJ databases">
        <authorList>
            <person name="Grouzdev D.S."/>
            <person name="Krutkina M.S."/>
        </authorList>
    </citation>
    <scope>NUCLEOTIDE SEQUENCE [LARGE SCALE GENOMIC DNA]</scope>
    <source>
        <strain evidence="12 13">RmlP001</strain>
    </source>
</reference>
<dbReference type="SUPFAM" id="SSF51569">
    <property type="entry name" value="Aldolase"/>
    <property type="match status" value="1"/>
</dbReference>
<keyword evidence="13" id="KW-1185">Reference proteome</keyword>
<evidence type="ECO:0000256" key="7">
    <source>
        <dbReference type="ARBA" id="ARBA00022679"/>
    </source>
</evidence>
<comment type="subcellular location">
    <subcellularLocation>
        <location evidence="2 10">Cytoplasm</location>
    </subcellularLocation>
</comment>
<dbReference type="InterPro" id="IPR013785">
    <property type="entry name" value="Aldolase_TIM"/>
</dbReference>
<evidence type="ECO:0000256" key="6">
    <source>
        <dbReference type="ARBA" id="ARBA00022490"/>
    </source>
</evidence>
<protein>
    <recommendedName>
        <fullName evidence="5 10">Transaldolase</fullName>
        <ecNumber evidence="5 10">2.2.1.2</ecNumber>
    </recommendedName>
</protein>
<dbReference type="GO" id="GO:0006098">
    <property type="term" value="P:pentose-phosphate shunt"/>
    <property type="evidence" value="ECO:0007669"/>
    <property type="project" value="UniProtKB-UniRule"/>
</dbReference>
<dbReference type="PANTHER" id="PTHR10683">
    <property type="entry name" value="TRANSALDOLASE"/>
    <property type="match status" value="1"/>
</dbReference>
<evidence type="ECO:0000256" key="10">
    <source>
        <dbReference type="HAMAP-Rule" id="MF_00493"/>
    </source>
</evidence>
<evidence type="ECO:0000256" key="1">
    <source>
        <dbReference type="ARBA" id="ARBA00003518"/>
    </source>
</evidence>
<dbReference type="PIRSF" id="PIRSF036915">
    <property type="entry name" value="Trnald_Bac_Plnt"/>
    <property type="match status" value="1"/>
</dbReference>
<organism evidence="12 13">
    <name type="scientific">Lichenibacterium ramalinae</name>
    <dbReference type="NCBI Taxonomy" id="2316527"/>
    <lineage>
        <taxon>Bacteria</taxon>
        <taxon>Pseudomonadati</taxon>
        <taxon>Pseudomonadota</taxon>
        <taxon>Alphaproteobacteria</taxon>
        <taxon>Hyphomicrobiales</taxon>
        <taxon>Lichenihabitantaceae</taxon>
        <taxon>Lichenibacterium</taxon>
    </lineage>
</organism>
<dbReference type="CDD" id="cd00955">
    <property type="entry name" value="Transaldolase_like"/>
    <property type="match status" value="1"/>
</dbReference>
<gene>
    <name evidence="10 12" type="primary">tal</name>
    <name evidence="12" type="ORF">D3272_19435</name>
</gene>
<proteinExistence type="inferred from homology"/>
<dbReference type="NCBIfam" id="TIGR00876">
    <property type="entry name" value="tal_mycobact"/>
    <property type="match status" value="1"/>
</dbReference>
<sequence length="396" mass="42400">MPGAPDRSGAPRPRRPAREEHAMNPMKDLEACGQSPWLDDLHKTLMSSGELAGLIEKDGLKGLTSNPSIFEKAIGSTHDYDDVLKQMLGDGKADDMTVYETIAIADIQAAADAFRSVYEAANGADGFVSLEVAPNIANDTDATKADAKRLWAAVHRPNLMIKIPGTDAGTPAIQATIAEGINVNVTLLFAVKAYEDVAQAYIAGLEELAAKGGDVSRVASVASFFLSRIDAAADSKITALKDADPALVEKTLHKVAIANAKRAYQRSKAIFSGPRWEKLAAKGAHPQRLLWASTGTKDKSLPDTYYVDNIIGRDTVNTMPPATMKAFRDHGTAIKDSIESDVAGAEATLQALEKLGISLDDITHELVLDGIKKFEEAFDNLIGGVKKRRSEFSKAA</sequence>
<comment type="catalytic activity">
    <reaction evidence="10">
        <text>D-sedoheptulose 7-phosphate + D-glyceraldehyde 3-phosphate = D-erythrose 4-phosphate + beta-D-fructose 6-phosphate</text>
        <dbReference type="Rhea" id="RHEA:17053"/>
        <dbReference type="ChEBI" id="CHEBI:16897"/>
        <dbReference type="ChEBI" id="CHEBI:57483"/>
        <dbReference type="ChEBI" id="CHEBI:57634"/>
        <dbReference type="ChEBI" id="CHEBI:59776"/>
        <dbReference type="EC" id="2.2.1.2"/>
    </reaction>
</comment>
<comment type="similarity">
    <text evidence="4 10">Belongs to the transaldolase family. Type 2 subfamily.</text>
</comment>
<evidence type="ECO:0000256" key="9">
    <source>
        <dbReference type="ARBA" id="ARBA00023270"/>
    </source>
</evidence>
<evidence type="ECO:0000313" key="12">
    <source>
        <dbReference type="EMBL" id="RYB02875.1"/>
    </source>
</evidence>
<dbReference type="GO" id="GO:0004801">
    <property type="term" value="F:transaldolase activity"/>
    <property type="evidence" value="ECO:0007669"/>
    <property type="project" value="UniProtKB-UniRule"/>
</dbReference>
<keyword evidence="7 10" id="KW-0808">Transferase</keyword>
<comment type="function">
    <text evidence="1 10">Transaldolase is important for the balance of metabolites in the pentose-phosphate pathway.</text>
</comment>
<keyword evidence="9 10" id="KW-0704">Schiff base</keyword>
<evidence type="ECO:0000256" key="5">
    <source>
        <dbReference type="ARBA" id="ARBA00013151"/>
    </source>
</evidence>
<dbReference type="HAMAP" id="MF_00493">
    <property type="entry name" value="Transaldolase_2"/>
    <property type="match status" value="1"/>
</dbReference>
<dbReference type="Pfam" id="PF00923">
    <property type="entry name" value="TAL_FSA"/>
    <property type="match status" value="1"/>
</dbReference>
<evidence type="ECO:0000256" key="11">
    <source>
        <dbReference type="SAM" id="MobiDB-lite"/>
    </source>
</evidence>
<dbReference type="GO" id="GO:0005975">
    <property type="term" value="P:carbohydrate metabolic process"/>
    <property type="evidence" value="ECO:0007669"/>
    <property type="project" value="InterPro"/>
</dbReference>
<evidence type="ECO:0000313" key="13">
    <source>
        <dbReference type="Proteomes" id="UP000289411"/>
    </source>
</evidence>
<dbReference type="InterPro" id="IPR004732">
    <property type="entry name" value="Transaldolase_2"/>
</dbReference>
<name>A0A4Q2RAI2_9HYPH</name>
<dbReference type="PANTHER" id="PTHR10683:SF31">
    <property type="entry name" value="TRANSALDOLASE"/>
    <property type="match status" value="1"/>
</dbReference>